<dbReference type="Proteomes" id="UP000321436">
    <property type="component" value="Unassembled WGS sequence"/>
</dbReference>
<accession>A0A512REC1</accession>
<name>A0A512REC1_9BACT</name>
<dbReference type="GO" id="GO:0009279">
    <property type="term" value="C:cell outer membrane"/>
    <property type="evidence" value="ECO:0007669"/>
    <property type="project" value="UniProtKB-SubCell"/>
</dbReference>
<evidence type="ECO:0000256" key="3">
    <source>
        <dbReference type="ARBA" id="ARBA00022729"/>
    </source>
</evidence>
<evidence type="ECO:0000259" key="7">
    <source>
        <dbReference type="Pfam" id="PF14322"/>
    </source>
</evidence>
<keyword evidence="4" id="KW-0472">Membrane</keyword>
<organism evidence="8 9">
    <name type="scientific">Chitinophaga cymbidii</name>
    <dbReference type="NCBI Taxonomy" id="1096750"/>
    <lineage>
        <taxon>Bacteria</taxon>
        <taxon>Pseudomonadati</taxon>
        <taxon>Bacteroidota</taxon>
        <taxon>Chitinophagia</taxon>
        <taxon>Chitinophagales</taxon>
        <taxon>Chitinophagaceae</taxon>
        <taxon>Chitinophaga</taxon>
    </lineage>
</organism>
<reference evidence="8 9" key="1">
    <citation type="submission" date="2019-07" db="EMBL/GenBank/DDBJ databases">
        <title>Whole genome shotgun sequence of Chitinophaga cymbidii NBRC 109752.</title>
        <authorList>
            <person name="Hosoyama A."/>
            <person name="Uohara A."/>
            <person name="Ohji S."/>
            <person name="Ichikawa N."/>
        </authorList>
    </citation>
    <scope>NUCLEOTIDE SEQUENCE [LARGE SCALE GENOMIC DNA]</scope>
    <source>
        <strain evidence="8 9">NBRC 109752</strain>
    </source>
</reference>
<dbReference type="InterPro" id="IPR012944">
    <property type="entry name" value="SusD_RagB_dom"/>
</dbReference>
<dbReference type="SUPFAM" id="SSF48452">
    <property type="entry name" value="TPR-like"/>
    <property type="match status" value="1"/>
</dbReference>
<comment type="subcellular location">
    <subcellularLocation>
        <location evidence="1">Cell outer membrane</location>
    </subcellularLocation>
</comment>
<comment type="caution">
    <text evidence="8">The sequence shown here is derived from an EMBL/GenBank/DDBJ whole genome shotgun (WGS) entry which is preliminary data.</text>
</comment>
<dbReference type="InterPro" id="IPR033985">
    <property type="entry name" value="SusD-like_N"/>
</dbReference>
<keyword evidence="3" id="KW-0732">Signal</keyword>
<keyword evidence="5" id="KW-0998">Cell outer membrane</keyword>
<evidence type="ECO:0000313" key="9">
    <source>
        <dbReference type="Proteomes" id="UP000321436"/>
    </source>
</evidence>
<proteinExistence type="inferred from homology"/>
<dbReference type="AlphaFoldDB" id="A0A512REC1"/>
<sequence>MTVPPPVNQVTAEQVFSTDLQANSAMAGIYVSMLGPGGATDNFANGLTTRMAALSSDELITIYLGLNIPFALFNTNKITGEGSVESNMIWSSLYATIYGANAVIDGVATSTSSRLTEPARKQFAAEAKCIRAFCYFYLVNFFGDAPLVLVADPLTVAAMPRTPVRQVYEQIIRDLEDAQADLPPDYSVSGGKRIRVNKWAATALLARAYLFLGDYGNAAAEATKVIDNTALYELEDDPNRSFLTDSREAIWQLAQNVNDGLAGNATMEGYNLLPFGVAGVATYLSDQLLTAFEPGDQRREKWVDTIRFGFTGPPALYHYPAKYKTGPVNRVIGGVATEYYMLLRLAEQYLIRAEARAHGAPGGPAGAIADLNIIRDRADIPDLPETLADTALLDAVAKEWQTEMFCEWGHRWFNLKRTGKAREVLSAIAMKQPWEGDYQLLYPLPRQNTHEAGRLVQNPGY</sequence>
<comment type="similarity">
    <text evidence="2">Belongs to the SusD family.</text>
</comment>
<dbReference type="Gene3D" id="1.25.40.390">
    <property type="match status" value="1"/>
</dbReference>
<protein>
    <submittedName>
        <fullName evidence="8">Membrane protein</fullName>
    </submittedName>
</protein>
<evidence type="ECO:0000256" key="4">
    <source>
        <dbReference type="ARBA" id="ARBA00023136"/>
    </source>
</evidence>
<dbReference type="Pfam" id="PF07980">
    <property type="entry name" value="SusD_RagB"/>
    <property type="match status" value="1"/>
</dbReference>
<dbReference type="InterPro" id="IPR011990">
    <property type="entry name" value="TPR-like_helical_dom_sf"/>
</dbReference>
<dbReference type="EMBL" id="BKAU01000001">
    <property type="protein sequence ID" value="GEP94049.1"/>
    <property type="molecule type" value="Genomic_DNA"/>
</dbReference>
<gene>
    <name evidence="8" type="ORF">CCY01nite_03090</name>
</gene>
<dbReference type="CDD" id="cd08977">
    <property type="entry name" value="SusD"/>
    <property type="match status" value="1"/>
</dbReference>
<evidence type="ECO:0000256" key="1">
    <source>
        <dbReference type="ARBA" id="ARBA00004442"/>
    </source>
</evidence>
<evidence type="ECO:0000256" key="5">
    <source>
        <dbReference type="ARBA" id="ARBA00023237"/>
    </source>
</evidence>
<feature type="domain" description="SusD-like N-terminal" evidence="7">
    <location>
        <begin position="84"/>
        <end position="210"/>
    </location>
</feature>
<evidence type="ECO:0000256" key="2">
    <source>
        <dbReference type="ARBA" id="ARBA00006275"/>
    </source>
</evidence>
<keyword evidence="9" id="KW-1185">Reference proteome</keyword>
<feature type="domain" description="RagB/SusD" evidence="6">
    <location>
        <begin position="319"/>
        <end position="461"/>
    </location>
</feature>
<evidence type="ECO:0000259" key="6">
    <source>
        <dbReference type="Pfam" id="PF07980"/>
    </source>
</evidence>
<evidence type="ECO:0000313" key="8">
    <source>
        <dbReference type="EMBL" id="GEP94049.1"/>
    </source>
</evidence>
<dbReference type="Pfam" id="PF14322">
    <property type="entry name" value="SusD-like_3"/>
    <property type="match status" value="1"/>
</dbReference>